<organism evidence="1 2">
    <name type="scientific">Burkholderia gladioli</name>
    <name type="common">Pseudomonas marginata</name>
    <name type="synonym">Phytomonas marginata</name>
    <dbReference type="NCBI Taxonomy" id="28095"/>
    <lineage>
        <taxon>Bacteria</taxon>
        <taxon>Pseudomonadati</taxon>
        <taxon>Pseudomonadota</taxon>
        <taxon>Betaproteobacteria</taxon>
        <taxon>Burkholderiales</taxon>
        <taxon>Burkholderiaceae</taxon>
        <taxon>Burkholderia</taxon>
    </lineage>
</organism>
<name>A0A2A7SIL9_BURGA</name>
<proteinExistence type="predicted"/>
<reference evidence="2" key="1">
    <citation type="submission" date="2017-09" db="EMBL/GenBank/DDBJ databases">
        <title>FDA dAtabase for Regulatory Grade micrObial Sequences (FDA-ARGOS): Supporting development and validation of Infectious Disease Dx tests.</title>
        <authorList>
            <person name="Minogue T."/>
            <person name="Wolcott M."/>
            <person name="Wasieloski L."/>
            <person name="Aguilar W."/>
            <person name="Moore D."/>
            <person name="Tallon L."/>
            <person name="Sadzewicz L."/>
            <person name="Ott S."/>
            <person name="Zhao X."/>
            <person name="Nagaraj S."/>
            <person name="Vavikolanu K."/>
            <person name="Aluvathingal J."/>
            <person name="Nadendla S."/>
            <person name="Sichtig H."/>
        </authorList>
    </citation>
    <scope>NUCLEOTIDE SEQUENCE [LARGE SCALE GENOMIC DNA]</scope>
    <source>
        <strain evidence="2">FDAARGOS_390</strain>
    </source>
</reference>
<dbReference type="InterPro" id="IPR027417">
    <property type="entry name" value="P-loop_NTPase"/>
</dbReference>
<dbReference type="EMBL" id="PDDY01000001">
    <property type="protein sequence ID" value="PEH43487.1"/>
    <property type="molecule type" value="Genomic_DNA"/>
</dbReference>
<dbReference type="PANTHER" id="PTHR33844:SF1">
    <property type="entry name" value="SULFOTRANSFERASE DOMAIN-CONTAINING PROTEIN"/>
    <property type="match status" value="1"/>
</dbReference>
<evidence type="ECO:0000313" key="2">
    <source>
        <dbReference type="Proteomes" id="UP000220629"/>
    </source>
</evidence>
<dbReference type="RefSeq" id="WP_096751777.1">
    <property type="nucleotide sequence ID" value="NZ_CADEPU010000014.1"/>
</dbReference>
<gene>
    <name evidence="1" type="ORF">CRM94_15765</name>
</gene>
<evidence type="ECO:0000313" key="1">
    <source>
        <dbReference type="EMBL" id="PEH43487.1"/>
    </source>
</evidence>
<dbReference type="PANTHER" id="PTHR33844">
    <property type="entry name" value="SULFOTRANSFER_1 DOMAIN-CONTAINING PROTEIN"/>
    <property type="match status" value="1"/>
</dbReference>
<dbReference type="AlphaFoldDB" id="A0A2A7SIL9"/>
<dbReference type="Proteomes" id="UP000220629">
    <property type="component" value="Unassembled WGS sequence"/>
</dbReference>
<protein>
    <submittedName>
        <fullName evidence="1">Sulfotransferase family protein</fullName>
    </submittedName>
</protein>
<dbReference type="Gene3D" id="3.40.50.300">
    <property type="entry name" value="P-loop containing nucleotide triphosphate hydrolases"/>
    <property type="match status" value="1"/>
</dbReference>
<dbReference type="GO" id="GO:0016740">
    <property type="term" value="F:transferase activity"/>
    <property type="evidence" value="ECO:0007669"/>
    <property type="project" value="UniProtKB-KW"/>
</dbReference>
<dbReference type="SUPFAM" id="SSF52540">
    <property type="entry name" value="P-loop containing nucleoside triphosphate hydrolases"/>
    <property type="match status" value="1"/>
</dbReference>
<keyword evidence="1" id="KW-0808">Transferase</keyword>
<sequence length="338" mass="37349">MTSADSSGPVCVRQVLRVRHADSTRMVRPGDFDSRVVARHASLAELPERARYVPLYADWRAERLVHGRWEGDAALSDVPFLYQHQRRHVQWLAELPFERLDAWHDDAGLTPTFVFSIGRCGSTLLSRLLAAAGEPAISEPDVLTNVAWVDDDAELAVARRWGPSVVRAAVCGLALACGRAPVIKLRARCNRAVDVFLQAFPQARYVFMFRERDDWVRSTSRAFGERGETLAELLKVSVEAFDRLHRAGVRPQPVWYEDLLAGPLPALRRIVSDPAALAARGDAIATALGRDAQAGSGLSRERLSTRGADAEALAAFDACWRAIRSDALLSEHGLARLR</sequence>
<accession>A0A2A7SIL9</accession>
<comment type="caution">
    <text evidence="1">The sequence shown here is derived from an EMBL/GenBank/DDBJ whole genome shotgun (WGS) entry which is preliminary data.</text>
</comment>